<feature type="domain" description="ACT" evidence="3">
    <location>
        <begin position="124"/>
        <end position="208"/>
    </location>
</feature>
<dbReference type="AlphaFoldDB" id="A0AAN8VQ56"/>
<dbReference type="CDD" id="cd04897">
    <property type="entry name" value="ACT_ACR_3"/>
    <property type="match status" value="1"/>
</dbReference>
<dbReference type="EMBL" id="JBAMMX010000011">
    <property type="protein sequence ID" value="KAK6931377.1"/>
    <property type="molecule type" value="Genomic_DNA"/>
</dbReference>
<dbReference type="PANTHER" id="PTHR31096">
    <property type="entry name" value="ACT DOMAIN-CONTAINING PROTEIN ACR4-RELATED"/>
    <property type="match status" value="1"/>
</dbReference>
<gene>
    <name evidence="4" type="ORF">RJ641_003170</name>
</gene>
<dbReference type="InterPro" id="IPR045865">
    <property type="entry name" value="ACT-like_dom_sf"/>
</dbReference>
<dbReference type="Proteomes" id="UP001370490">
    <property type="component" value="Unassembled WGS sequence"/>
</dbReference>
<reference evidence="4 5" key="1">
    <citation type="submission" date="2023-12" db="EMBL/GenBank/DDBJ databases">
        <title>A high-quality genome assembly for Dillenia turbinata (Dilleniales).</title>
        <authorList>
            <person name="Chanderbali A."/>
        </authorList>
    </citation>
    <scope>NUCLEOTIDE SEQUENCE [LARGE SCALE GENOMIC DNA]</scope>
    <source>
        <strain evidence="4">LSX21</strain>
        <tissue evidence="4">Leaf</tissue>
    </source>
</reference>
<keyword evidence="1 2" id="KW-0677">Repeat</keyword>
<evidence type="ECO:0000256" key="2">
    <source>
        <dbReference type="RuleBase" id="RU369043"/>
    </source>
</evidence>
<dbReference type="CDD" id="cd04895">
    <property type="entry name" value="ACT_ACR_1"/>
    <property type="match status" value="1"/>
</dbReference>
<dbReference type="PANTHER" id="PTHR31096:SF22">
    <property type="entry name" value="ACT DOMAIN-CONTAINING PROTEIN ACR4"/>
    <property type="match status" value="1"/>
</dbReference>
<sequence>MSFTQDLDDEYEKLFRRVYPPRVVIDNEACKNATVIRVDSANKHGILLEVVQILTDLNLIITKAYISSDGGWFMDVFNVTDQDGNKITDEGILSYIQKSLGPDSSFTSYKKRSVDVKPSMDHTSIELTGSDRPGLLSELSAVLTHLKCNVVNAEVWTHNTRAAAVMHVTDEETSRAITDPDRLSRIKELLFNVLRGSNKSRGAKTAVSHGSTHTERRLHQMMFADRDYERAHDDDLDEKQRPNVNVVNLYDKDYSVVTISSKDRPKLLFDTICTLTDMEYVVFHGNVDAEGPEAYQEYYVRHIDGSPVKSDAERQRVIQCLEAAIERRVSEGLKLELCTTDRVGLLSDVTRIFRENSLTVTRAEVTTRSGKAMNTFYVRDASGYPVDAKTIDAIRQAIGQTILLVKGNPEEAKSAQESPTRFLFGGLFKSRSFVNFGLVRSYS</sequence>
<dbReference type="Gene3D" id="3.30.70.260">
    <property type="match status" value="1"/>
</dbReference>
<feature type="domain" description="ACT" evidence="3">
    <location>
        <begin position="334"/>
        <end position="413"/>
    </location>
</feature>
<evidence type="ECO:0000256" key="1">
    <source>
        <dbReference type="ARBA" id="ARBA00022737"/>
    </source>
</evidence>
<protein>
    <recommendedName>
        <fullName evidence="2">ACT domain-containing protein ACR</fullName>
    </recommendedName>
    <alternativeName>
        <fullName evidence="2">Protein ACT DOMAIN REPEATS</fullName>
    </alternativeName>
</protein>
<proteinExistence type="predicted"/>
<dbReference type="SUPFAM" id="SSF55021">
    <property type="entry name" value="ACT-like"/>
    <property type="match status" value="3"/>
</dbReference>
<accession>A0AAN8VQ56</accession>
<comment type="function">
    <text evidence="2">Binds amino acids.</text>
</comment>
<dbReference type="GO" id="GO:0016597">
    <property type="term" value="F:amino acid binding"/>
    <property type="evidence" value="ECO:0007669"/>
    <property type="project" value="UniProtKB-UniRule"/>
</dbReference>
<comment type="caution">
    <text evidence="4">The sequence shown here is derived from an EMBL/GenBank/DDBJ whole genome shotgun (WGS) entry which is preliminary data.</text>
</comment>
<dbReference type="InterPro" id="IPR040217">
    <property type="entry name" value="ACR1-12"/>
</dbReference>
<evidence type="ECO:0000259" key="3">
    <source>
        <dbReference type="PROSITE" id="PS51671"/>
    </source>
</evidence>
<dbReference type="CDD" id="cd04926">
    <property type="entry name" value="ACT_ACR_4"/>
    <property type="match status" value="1"/>
</dbReference>
<feature type="domain" description="ACT" evidence="3">
    <location>
        <begin position="35"/>
        <end position="114"/>
    </location>
</feature>
<organism evidence="4 5">
    <name type="scientific">Dillenia turbinata</name>
    <dbReference type="NCBI Taxonomy" id="194707"/>
    <lineage>
        <taxon>Eukaryota</taxon>
        <taxon>Viridiplantae</taxon>
        <taxon>Streptophyta</taxon>
        <taxon>Embryophyta</taxon>
        <taxon>Tracheophyta</taxon>
        <taxon>Spermatophyta</taxon>
        <taxon>Magnoliopsida</taxon>
        <taxon>eudicotyledons</taxon>
        <taxon>Gunneridae</taxon>
        <taxon>Pentapetalae</taxon>
        <taxon>Dilleniales</taxon>
        <taxon>Dilleniaceae</taxon>
        <taxon>Dillenia</taxon>
    </lineage>
</organism>
<dbReference type="CDD" id="cd04925">
    <property type="entry name" value="ACT_ACR_2"/>
    <property type="match status" value="1"/>
</dbReference>
<dbReference type="PROSITE" id="PS51671">
    <property type="entry name" value="ACT"/>
    <property type="match status" value="3"/>
</dbReference>
<evidence type="ECO:0000313" key="4">
    <source>
        <dbReference type="EMBL" id="KAK6931377.1"/>
    </source>
</evidence>
<evidence type="ECO:0000313" key="5">
    <source>
        <dbReference type="Proteomes" id="UP001370490"/>
    </source>
</evidence>
<dbReference type="InterPro" id="IPR002912">
    <property type="entry name" value="ACT_dom"/>
</dbReference>
<name>A0AAN8VQ56_9MAGN</name>
<keyword evidence="5" id="KW-1185">Reference proteome</keyword>
<dbReference type="Pfam" id="PF01842">
    <property type="entry name" value="ACT"/>
    <property type="match status" value="3"/>
</dbReference>